<dbReference type="EMBL" id="CP104694">
    <property type="protein sequence ID" value="UXI68277.1"/>
    <property type="molecule type" value="Genomic_DNA"/>
</dbReference>
<reference evidence="2" key="1">
    <citation type="submission" date="2022-09" db="EMBL/GenBank/DDBJ databases">
        <title>Tahibacter sp. nov., isolated from a fresh water.</title>
        <authorList>
            <person name="Baek J.H."/>
            <person name="Lee J.K."/>
            <person name="Kim J.M."/>
            <person name="Jeon C.O."/>
        </authorList>
    </citation>
    <scope>NUCLEOTIDE SEQUENCE</scope>
    <source>
        <strain evidence="2">W38</strain>
    </source>
</reference>
<accession>A0ABY6BKF7</accession>
<sequence>MRIYTTARLVLRPLQEGDRALFEYLYGDAGVMEHVARPLSSAGVERAFAAALPSLPGADCRHAFFSVAEAAGQNAFGLAGLQSIDRTRGCAEAGILLPAERQSCGYGKEILRKLTEIAFDSFGLDEVYVQYRRAHERAEQLVVSVGFSALPETADPAPPPWRTWRMRRAPG</sequence>
<feature type="domain" description="N-acetyltransferase" evidence="1">
    <location>
        <begin position="9"/>
        <end position="171"/>
    </location>
</feature>
<evidence type="ECO:0000259" key="1">
    <source>
        <dbReference type="PROSITE" id="PS51186"/>
    </source>
</evidence>
<organism evidence="2 3">
    <name type="scientific">Tahibacter amnicola</name>
    <dbReference type="NCBI Taxonomy" id="2976241"/>
    <lineage>
        <taxon>Bacteria</taxon>
        <taxon>Pseudomonadati</taxon>
        <taxon>Pseudomonadota</taxon>
        <taxon>Gammaproteobacteria</taxon>
        <taxon>Lysobacterales</taxon>
        <taxon>Rhodanobacteraceae</taxon>
        <taxon>Tahibacter</taxon>
    </lineage>
</organism>
<gene>
    <name evidence="2" type="ORF">N4264_01115</name>
</gene>
<keyword evidence="3" id="KW-1185">Reference proteome</keyword>
<evidence type="ECO:0000313" key="2">
    <source>
        <dbReference type="EMBL" id="UXI68277.1"/>
    </source>
</evidence>
<proteinExistence type="predicted"/>
<dbReference type="InterPro" id="IPR000182">
    <property type="entry name" value="GNAT_dom"/>
</dbReference>
<dbReference type="RefSeq" id="WP_261695237.1">
    <property type="nucleotide sequence ID" value="NZ_CP104694.1"/>
</dbReference>
<protein>
    <submittedName>
        <fullName evidence="2">GNAT family N-acetyltransferase</fullName>
    </submittedName>
</protein>
<dbReference type="Gene3D" id="3.40.630.30">
    <property type="match status" value="1"/>
</dbReference>
<dbReference type="InterPro" id="IPR051531">
    <property type="entry name" value="N-acetyltransferase"/>
</dbReference>
<dbReference type="Pfam" id="PF13302">
    <property type="entry name" value="Acetyltransf_3"/>
    <property type="match status" value="1"/>
</dbReference>
<dbReference type="SUPFAM" id="SSF55729">
    <property type="entry name" value="Acyl-CoA N-acyltransferases (Nat)"/>
    <property type="match status" value="1"/>
</dbReference>
<name>A0ABY6BKF7_9GAMM</name>
<dbReference type="PROSITE" id="PS51186">
    <property type="entry name" value="GNAT"/>
    <property type="match status" value="1"/>
</dbReference>
<dbReference type="Proteomes" id="UP001064632">
    <property type="component" value="Chromosome"/>
</dbReference>
<dbReference type="InterPro" id="IPR016181">
    <property type="entry name" value="Acyl_CoA_acyltransferase"/>
</dbReference>
<dbReference type="PANTHER" id="PTHR43792">
    <property type="entry name" value="GNAT FAMILY, PUTATIVE (AFU_ORTHOLOGUE AFUA_3G00765)-RELATED-RELATED"/>
    <property type="match status" value="1"/>
</dbReference>
<evidence type="ECO:0000313" key="3">
    <source>
        <dbReference type="Proteomes" id="UP001064632"/>
    </source>
</evidence>